<evidence type="ECO:0000256" key="6">
    <source>
        <dbReference type="ARBA" id="ARBA00056216"/>
    </source>
</evidence>
<evidence type="ECO:0000256" key="4">
    <source>
        <dbReference type="ARBA" id="ARBA00023242"/>
    </source>
</evidence>
<name>A0A2Z6SFZ5_9GLOM</name>
<dbReference type="PROSITE" id="PS51358">
    <property type="entry name" value="NOP"/>
    <property type="match status" value="1"/>
</dbReference>
<evidence type="ECO:0000256" key="3">
    <source>
        <dbReference type="ARBA" id="ARBA00022517"/>
    </source>
</evidence>
<dbReference type="STRING" id="94130.A0A2Z6SFZ5"/>
<sequence length="671" mass="75480">MVNYVLFETPFGYALFERLQSEEIGAKLEQVQKSVEDLVKFGKTVKLRAIHPFKNSAHALENANDVSEGVVNDFLKDFLISNLPKPSKKNNVVLGVADKNLAGSIKSELGYDCDHGDLVLELLRGIRLHSNKMLSELIKDNELEKGQLGLGHSYSRAKVKFNVNRADNMIIQAISLLDQLDKDVNTFAMRVREWYSWHFPELVKIVNDNYQYAKLAKFIKNKSELTEEQLDGLIEITNDESKAKQILDAAKSSMGTDISELDMINIVHFTDRVIELANYRKQMHEYLLSKMHNVAPNLSALIGEIVGARLISHAGSLTNLSKYPASTVQILGAEKALFRALKTKGNTPKYGLLYHSSFIGRAGAKNKGRISRFLANKCTIASRIDCFSDKPTSKFGEALKSQIEERLSFYEHGTAVSKNIDVITRAIQELDAMDIDEESDEESDKKVEIVLGKRKASPELQEISPKRHKDSKSDNASTKTDENEDENAEGKKSTKKKKNKKKNKKSDTEKTQEAALKTAESEKETKNDKTLSKANSKSEEKDKFVLIIPEELEKGKNLASKSSKKKDKKETTSVQDTPKSDKKDKKEATTVQDTPKSDKKDKKSEEPLTQETPKSDKKKKKKDKGEVVGISETSKSDKKKDEKNKETPKSDKKKRDSAETSKSEKKKKKKV</sequence>
<evidence type="ECO:0000256" key="7">
    <source>
        <dbReference type="SAM" id="MobiDB-lite"/>
    </source>
</evidence>
<dbReference type="InterPro" id="IPR012974">
    <property type="entry name" value="NOP58/56_N"/>
</dbReference>
<protein>
    <recommendedName>
        <fullName evidence="5">Nucleolar protein 56</fullName>
    </recommendedName>
</protein>
<feature type="domain" description="Nop" evidence="8">
    <location>
        <begin position="294"/>
        <end position="412"/>
    </location>
</feature>
<reference evidence="9 11" key="1">
    <citation type="submission" date="2017-11" db="EMBL/GenBank/DDBJ databases">
        <title>The genome of Rhizophagus clarus HR1 reveals common genetic basis of auxotrophy among arbuscular mycorrhizal fungi.</title>
        <authorList>
            <person name="Kobayashi Y."/>
        </authorList>
    </citation>
    <scope>NUCLEOTIDE SEQUENCE [LARGE SCALE GENOMIC DNA]</scope>
    <source>
        <strain evidence="9 11">HR1</strain>
    </source>
</reference>
<dbReference type="GO" id="GO:0030515">
    <property type="term" value="F:snoRNA binding"/>
    <property type="evidence" value="ECO:0007669"/>
    <property type="project" value="InterPro"/>
</dbReference>
<feature type="compositionally biased region" description="Basic and acidic residues" evidence="7">
    <location>
        <begin position="634"/>
        <end position="663"/>
    </location>
</feature>
<reference evidence="10" key="2">
    <citation type="submission" date="2019-10" db="EMBL/GenBank/DDBJ databases">
        <title>Conservation and host-specific expression of non-tandemly repeated heterogenous ribosome RNA gene in arbuscular mycorrhizal fungi.</title>
        <authorList>
            <person name="Maeda T."/>
            <person name="Kobayashi Y."/>
            <person name="Nakagawa T."/>
            <person name="Ezawa T."/>
            <person name="Yamaguchi K."/>
            <person name="Bino T."/>
            <person name="Nishimoto Y."/>
            <person name="Shigenobu S."/>
            <person name="Kawaguchi M."/>
        </authorList>
    </citation>
    <scope>NUCLEOTIDE SEQUENCE</scope>
    <source>
        <strain evidence="10">HR1</strain>
    </source>
</reference>
<evidence type="ECO:0000256" key="5">
    <source>
        <dbReference type="ARBA" id="ARBA00040742"/>
    </source>
</evidence>
<dbReference type="AlphaFoldDB" id="A0A2Z6SFZ5"/>
<dbReference type="Pfam" id="PF01798">
    <property type="entry name" value="Nop"/>
    <property type="match status" value="1"/>
</dbReference>
<dbReference type="EMBL" id="BLAL01000044">
    <property type="protein sequence ID" value="GES79656.1"/>
    <property type="molecule type" value="Genomic_DNA"/>
</dbReference>
<evidence type="ECO:0000313" key="10">
    <source>
        <dbReference type="EMBL" id="GES79656.1"/>
    </source>
</evidence>
<dbReference type="InterPro" id="IPR012976">
    <property type="entry name" value="NOSIC"/>
</dbReference>
<dbReference type="EMBL" id="BEXD01004253">
    <property type="protein sequence ID" value="GBC08872.1"/>
    <property type="molecule type" value="Genomic_DNA"/>
</dbReference>
<feature type="compositionally biased region" description="Basic and acidic residues" evidence="7">
    <location>
        <begin position="519"/>
        <end position="544"/>
    </location>
</feature>
<dbReference type="Proteomes" id="UP000615446">
    <property type="component" value="Unassembled WGS sequence"/>
</dbReference>
<evidence type="ECO:0000259" key="8">
    <source>
        <dbReference type="PROSITE" id="PS51358"/>
    </source>
</evidence>
<comment type="function">
    <text evidence="6">Required for 60S ribosomal subunit synthesis.</text>
</comment>
<evidence type="ECO:0000256" key="1">
    <source>
        <dbReference type="ARBA" id="ARBA00004604"/>
    </source>
</evidence>
<dbReference type="GO" id="GO:0031428">
    <property type="term" value="C:box C/D methylation guide snoRNP complex"/>
    <property type="evidence" value="ECO:0007669"/>
    <property type="project" value="InterPro"/>
</dbReference>
<proteinExistence type="inferred from homology"/>
<dbReference type="PANTHER" id="PTHR10894:SF0">
    <property type="entry name" value="NUCLEOLAR PROTEIN 56"/>
    <property type="match status" value="1"/>
</dbReference>
<keyword evidence="11" id="KW-1185">Reference proteome</keyword>
<dbReference type="SMART" id="SM00931">
    <property type="entry name" value="NOSIC"/>
    <property type="match status" value="1"/>
</dbReference>
<dbReference type="InterPro" id="IPR045056">
    <property type="entry name" value="Nop56/Nop58"/>
</dbReference>
<evidence type="ECO:0000313" key="11">
    <source>
        <dbReference type="Proteomes" id="UP000247702"/>
    </source>
</evidence>
<dbReference type="FunFam" id="1.10.246.90:FF:000001">
    <property type="entry name" value="Nucleolar protein 56"/>
    <property type="match status" value="1"/>
</dbReference>
<keyword evidence="4" id="KW-0539">Nucleus</keyword>
<keyword evidence="3" id="KW-0690">Ribosome biogenesis</keyword>
<evidence type="ECO:0000313" key="9">
    <source>
        <dbReference type="EMBL" id="GBC08872.1"/>
    </source>
</evidence>
<comment type="similarity">
    <text evidence="2">Belongs to the NOP5/NOP56 family.</text>
</comment>
<dbReference type="Gene3D" id="1.10.246.90">
    <property type="entry name" value="Nop domain"/>
    <property type="match status" value="1"/>
</dbReference>
<feature type="compositionally biased region" description="Basic residues" evidence="7">
    <location>
        <begin position="493"/>
        <end position="504"/>
    </location>
</feature>
<gene>
    <name evidence="10" type="ORF">RCL2_000695600</name>
    <name evidence="9" type="ORF">RclHR1_08440013</name>
</gene>
<dbReference type="Pfam" id="PF08156">
    <property type="entry name" value="NOP5NT"/>
    <property type="match status" value="1"/>
</dbReference>
<dbReference type="PANTHER" id="PTHR10894">
    <property type="entry name" value="NUCLEOLAR PROTEIN 5 NUCLEOLAR PROTEIN NOP5 NOP58"/>
    <property type="match status" value="1"/>
</dbReference>
<feature type="compositionally biased region" description="Basic and acidic residues" evidence="7">
    <location>
        <begin position="595"/>
        <end position="606"/>
    </location>
</feature>
<dbReference type="FunFam" id="1.10.287.4070:FF:000002">
    <property type="entry name" value="Nucleolar protein 56"/>
    <property type="match status" value="1"/>
</dbReference>
<comment type="subcellular location">
    <subcellularLocation>
        <location evidence="1">Nucleus</location>
        <location evidence="1">Nucleolus</location>
    </subcellularLocation>
</comment>
<dbReference type="GO" id="GO:0032040">
    <property type="term" value="C:small-subunit processome"/>
    <property type="evidence" value="ECO:0007669"/>
    <property type="project" value="InterPro"/>
</dbReference>
<dbReference type="OrthoDB" id="6780543at2759"/>
<dbReference type="GO" id="GO:0042254">
    <property type="term" value="P:ribosome biogenesis"/>
    <property type="evidence" value="ECO:0007669"/>
    <property type="project" value="UniProtKB-KW"/>
</dbReference>
<dbReference type="InterPro" id="IPR042239">
    <property type="entry name" value="Nop_C"/>
</dbReference>
<evidence type="ECO:0000256" key="2">
    <source>
        <dbReference type="ARBA" id="ARBA00009211"/>
    </source>
</evidence>
<dbReference type="SUPFAM" id="SSF89124">
    <property type="entry name" value="Nop domain"/>
    <property type="match status" value="1"/>
</dbReference>
<accession>A0A2Z6SFZ5</accession>
<dbReference type="Gene3D" id="1.10.287.4070">
    <property type="match status" value="1"/>
</dbReference>
<feature type="compositionally biased region" description="Basic and acidic residues" evidence="7">
    <location>
        <begin position="578"/>
        <end position="588"/>
    </location>
</feature>
<dbReference type="InterPro" id="IPR002687">
    <property type="entry name" value="Nop_dom"/>
</dbReference>
<feature type="region of interest" description="Disordered" evidence="7">
    <location>
        <begin position="434"/>
        <end position="671"/>
    </location>
</feature>
<dbReference type="Proteomes" id="UP000247702">
    <property type="component" value="Unassembled WGS sequence"/>
</dbReference>
<comment type="caution">
    <text evidence="9">The sequence shown here is derived from an EMBL/GenBank/DDBJ whole genome shotgun (WGS) entry which is preliminary data.</text>
</comment>
<dbReference type="InterPro" id="IPR036070">
    <property type="entry name" value="Nop_dom_sf"/>
</dbReference>
<organism evidence="9 11">
    <name type="scientific">Rhizophagus clarus</name>
    <dbReference type="NCBI Taxonomy" id="94130"/>
    <lineage>
        <taxon>Eukaryota</taxon>
        <taxon>Fungi</taxon>
        <taxon>Fungi incertae sedis</taxon>
        <taxon>Mucoromycota</taxon>
        <taxon>Glomeromycotina</taxon>
        <taxon>Glomeromycetes</taxon>
        <taxon>Glomerales</taxon>
        <taxon>Glomeraceae</taxon>
        <taxon>Rhizophagus</taxon>
    </lineage>
</organism>